<feature type="coiled-coil region" evidence="1">
    <location>
        <begin position="342"/>
        <end position="369"/>
    </location>
</feature>
<dbReference type="EMBL" id="CP024411">
    <property type="protein sequence ID" value="ATQ35448.1"/>
    <property type="molecule type" value="Genomic_DNA"/>
</dbReference>
<organism evidence="2 3">
    <name type="scientific">Mesoplasma entomophilum</name>
    <dbReference type="NCBI Taxonomy" id="2149"/>
    <lineage>
        <taxon>Bacteria</taxon>
        <taxon>Bacillati</taxon>
        <taxon>Mycoplasmatota</taxon>
        <taxon>Mollicutes</taxon>
        <taxon>Entomoplasmatales</taxon>
        <taxon>Entomoplasmataceae</taxon>
        <taxon>Mesoplasma</taxon>
    </lineage>
</organism>
<accession>A0A3S5XYW6</accession>
<dbReference type="RefSeq" id="WP_099651130.1">
    <property type="nucleotide sequence ID" value="NZ_CP024411.1"/>
</dbReference>
<dbReference type="Proteomes" id="UP000232226">
    <property type="component" value="Chromosome"/>
</dbReference>
<keyword evidence="1" id="KW-0175">Coiled coil</keyword>
<evidence type="ECO:0000256" key="1">
    <source>
        <dbReference type="SAM" id="Coils"/>
    </source>
</evidence>
<protein>
    <submittedName>
        <fullName evidence="2">Uncharacterized protein</fullName>
    </submittedName>
</protein>
<dbReference type="KEGG" id="ment:CS528_01550"/>
<reference evidence="2 3" key="1">
    <citation type="submission" date="2017-10" db="EMBL/GenBank/DDBJ databases">
        <title>Complete Genome Sequence of Mesoplasma entomophilum.</title>
        <authorList>
            <person name="Knight T.F."/>
            <person name="Citino T."/>
            <person name="Rubinstein R."/>
            <person name="Neuschaefer Z."/>
        </authorList>
    </citation>
    <scope>NUCLEOTIDE SEQUENCE [LARGE SCALE GENOMIC DNA]</scope>
    <source>
        <strain evidence="2 3">TAC</strain>
    </source>
</reference>
<evidence type="ECO:0000313" key="3">
    <source>
        <dbReference type="Proteomes" id="UP000232226"/>
    </source>
</evidence>
<name>A0A3S5XYW6_9MOLU</name>
<dbReference type="Pfam" id="PF13289">
    <property type="entry name" value="SIR2_2"/>
    <property type="match status" value="1"/>
</dbReference>
<dbReference type="AlphaFoldDB" id="A0A3S5XYW6"/>
<feature type="coiled-coil region" evidence="1">
    <location>
        <begin position="60"/>
        <end position="87"/>
    </location>
</feature>
<proteinExistence type="predicted"/>
<keyword evidence="3" id="KW-1185">Reference proteome</keyword>
<sequence>MKTIQENDLLTLFNLISEIENKNAIAFLGAGFSYNFSINNWKNFILELNSEFEFYFKNNISLYELEKNEILDNLKKLSEAIKRDEIKLDFALDLLFNIVKFDQINENSKEYGSKIKIIKEQYKKNFLVDSNFFIKNGTSNADLLDDFTKKISRVITTNYDNLLLWKYPIESQQKILLNQTIKTEEIVLKDSFFLPIHGNVIHDYIISKADMELNPWKEKEFFPIIDSFSSFKKNYSSNKSKQVRTIKAVFENVMKSDNNDVIFFFGYSFDDYFVSSELNKILLKYKNKKYTKTKIYIFYDDFERKLFNGLKINFKGKICEINSFYKKLDFDFVEYINLDSINKFMRTKKSKYEKHYIKLEEEIKNKQKDIFEICGEKNYLNIIFEFFKNSENYANIRFSYYDTILDYIKGFYVKVNEKLMQINKIIDSEISNEKKLWKKAFMYIFFYRNILKYDSLKTLDILKNSINKKLIYIYIYALMYYENEIYSDDKEYKIILDEFLKYKTIVENTKNDIELFNEIFLVTQFSK</sequence>
<gene>
    <name evidence="2" type="ORF">CS528_01550</name>
</gene>
<evidence type="ECO:0000313" key="2">
    <source>
        <dbReference type="EMBL" id="ATQ35448.1"/>
    </source>
</evidence>